<dbReference type="EMBL" id="DYDO01000005">
    <property type="protein sequence ID" value="DBA25123.1"/>
    <property type="molecule type" value="Genomic_DNA"/>
</dbReference>
<dbReference type="Proteomes" id="UP001181693">
    <property type="component" value="Unassembled WGS sequence"/>
</dbReference>
<reference evidence="1" key="1">
    <citation type="thesis" date="2020" institute="ProQuest LLC" country="789 East Eisenhower Parkway, Ann Arbor, MI, USA">
        <title>Comparative Genomics and Chromosome Evolution.</title>
        <authorList>
            <person name="Mudd A.B."/>
        </authorList>
    </citation>
    <scope>NUCLEOTIDE SEQUENCE</scope>
    <source>
        <strain evidence="1">1538</strain>
        <tissue evidence="1">Blood</tissue>
    </source>
</reference>
<keyword evidence="2" id="KW-1185">Reference proteome</keyword>
<name>A0AAV3ADV9_PYXAD</name>
<evidence type="ECO:0000313" key="1">
    <source>
        <dbReference type="EMBL" id="DBA25123.1"/>
    </source>
</evidence>
<protein>
    <submittedName>
        <fullName evidence="1">Uncharacterized protein</fullName>
    </submittedName>
</protein>
<comment type="caution">
    <text evidence="1">The sequence shown here is derived from an EMBL/GenBank/DDBJ whole genome shotgun (WGS) entry which is preliminary data.</text>
</comment>
<organism evidence="1 2">
    <name type="scientific">Pyxicephalus adspersus</name>
    <name type="common">African bullfrog</name>
    <dbReference type="NCBI Taxonomy" id="30357"/>
    <lineage>
        <taxon>Eukaryota</taxon>
        <taxon>Metazoa</taxon>
        <taxon>Chordata</taxon>
        <taxon>Craniata</taxon>
        <taxon>Vertebrata</taxon>
        <taxon>Euteleostomi</taxon>
        <taxon>Amphibia</taxon>
        <taxon>Batrachia</taxon>
        <taxon>Anura</taxon>
        <taxon>Neobatrachia</taxon>
        <taxon>Ranoidea</taxon>
        <taxon>Pyxicephalidae</taxon>
        <taxon>Pyxicephalinae</taxon>
        <taxon>Pyxicephalus</taxon>
    </lineage>
</organism>
<accession>A0AAV3ADV9</accession>
<evidence type="ECO:0000313" key="2">
    <source>
        <dbReference type="Proteomes" id="UP001181693"/>
    </source>
</evidence>
<sequence length="129" mass="15176">MELSIKKKQNKKRLLAYFMRIPIPEMLVITDHRHRHISAFKILKMALTAQKVLHKAKRRSIALNPSYMNYIFKQIGTLIFAKIFSSSQNKLLSPCKWSFMKNKNCSLTSRIRTHFYSQAAVFLRLTSML</sequence>
<proteinExistence type="predicted"/>
<dbReference type="AlphaFoldDB" id="A0AAV3ADV9"/>
<gene>
    <name evidence="1" type="ORF">GDO54_012692</name>
</gene>